<organism evidence="9 10">
    <name type="scientific">Inhella proteolytica</name>
    <dbReference type="NCBI Taxonomy" id="2795029"/>
    <lineage>
        <taxon>Bacteria</taxon>
        <taxon>Pseudomonadati</taxon>
        <taxon>Pseudomonadota</taxon>
        <taxon>Betaproteobacteria</taxon>
        <taxon>Burkholderiales</taxon>
        <taxon>Sphaerotilaceae</taxon>
        <taxon>Inhella</taxon>
    </lineage>
</organism>
<evidence type="ECO:0000256" key="2">
    <source>
        <dbReference type="ARBA" id="ARBA00022670"/>
    </source>
</evidence>
<name>A0A931J2I7_9BURK</name>
<dbReference type="GO" id="GO:0046872">
    <property type="term" value="F:metal ion binding"/>
    <property type="evidence" value="ECO:0007669"/>
    <property type="project" value="UniProtKB-KW"/>
</dbReference>
<dbReference type="GO" id="GO:0051603">
    <property type="term" value="P:proteolysis involved in protein catabolic process"/>
    <property type="evidence" value="ECO:0007669"/>
    <property type="project" value="TreeGrafter"/>
</dbReference>
<dbReference type="PANTHER" id="PTHR22726:SF1">
    <property type="entry name" value="METALLOENDOPEPTIDASE OMA1, MITOCHONDRIAL"/>
    <property type="match status" value="1"/>
</dbReference>
<accession>A0A931J2I7</accession>
<protein>
    <submittedName>
        <fullName evidence="9">M48 family metalloprotease</fullName>
    </submittedName>
</protein>
<keyword evidence="7" id="KW-0732">Signal</keyword>
<keyword evidence="5" id="KW-0862">Zinc</keyword>
<dbReference type="Gene3D" id="3.30.2010.10">
    <property type="entry name" value="Metalloproteases ('zincins'), catalytic domain"/>
    <property type="match status" value="1"/>
</dbReference>
<dbReference type="EMBL" id="JAEDAK010000011">
    <property type="protein sequence ID" value="MBH9578379.1"/>
    <property type="molecule type" value="Genomic_DNA"/>
</dbReference>
<comment type="caution">
    <text evidence="9">The sequence shown here is derived from an EMBL/GenBank/DDBJ whole genome shotgun (WGS) entry which is preliminary data.</text>
</comment>
<proteinExistence type="predicted"/>
<keyword evidence="2" id="KW-0645">Protease</keyword>
<evidence type="ECO:0000256" key="1">
    <source>
        <dbReference type="ARBA" id="ARBA00001947"/>
    </source>
</evidence>
<gene>
    <name evidence="9" type="ORF">I7X39_15920</name>
</gene>
<dbReference type="Proteomes" id="UP000613266">
    <property type="component" value="Unassembled WGS sequence"/>
</dbReference>
<evidence type="ECO:0000256" key="3">
    <source>
        <dbReference type="ARBA" id="ARBA00022723"/>
    </source>
</evidence>
<comment type="cofactor">
    <cofactor evidence="1">
        <name>Zn(2+)</name>
        <dbReference type="ChEBI" id="CHEBI:29105"/>
    </cofactor>
</comment>
<dbReference type="PANTHER" id="PTHR22726">
    <property type="entry name" value="METALLOENDOPEPTIDASE OMA1"/>
    <property type="match status" value="1"/>
</dbReference>
<dbReference type="InterPro" id="IPR001915">
    <property type="entry name" value="Peptidase_M48"/>
</dbReference>
<keyword evidence="4" id="KW-0378">Hydrolase</keyword>
<evidence type="ECO:0000313" key="9">
    <source>
        <dbReference type="EMBL" id="MBH9578379.1"/>
    </source>
</evidence>
<keyword evidence="10" id="KW-1185">Reference proteome</keyword>
<dbReference type="Pfam" id="PF01435">
    <property type="entry name" value="Peptidase_M48"/>
    <property type="match status" value="1"/>
</dbReference>
<reference evidence="9" key="1">
    <citation type="submission" date="2020-12" db="EMBL/GenBank/DDBJ databases">
        <title>The genome sequence of Inhella sp. 1Y17.</title>
        <authorList>
            <person name="Liu Y."/>
        </authorList>
    </citation>
    <scope>NUCLEOTIDE SEQUENCE</scope>
    <source>
        <strain evidence="9">1Y17</strain>
    </source>
</reference>
<keyword evidence="3" id="KW-0479">Metal-binding</keyword>
<dbReference type="InterPro" id="IPR051156">
    <property type="entry name" value="Mito/Outer_Membr_Metalloprot"/>
</dbReference>
<dbReference type="GO" id="GO:0004222">
    <property type="term" value="F:metalloendopeptidase activity"/>
    <property type="evidence" value="ECO:0007669"/>
    <property type="project" value="InterPro"/>
</dbReference>
<keyword evidence="6 9" id="KW-0482">Metalloprotease</keyword>
<feature type="signal peptide" evidence="7">
    <location>
        <begin position="1"/>
        <end position="26"/>
    </location>
</feature>
<evidence type="ECO:0000313" key="10">
    <source>
        <dbReference type="Proteomes" id="UP000613266"/>
    </source>
</evidence>
<feature type="chain" id="PRO_5037162210" evidence="7">
    <location>
        <begin position="27"/>
        <end position="528"/>
    </location>
</feature>
<feature type="domain" description="Peptidase M48" evidence="8">
    <location>
        <begin position="78"/>
        <end position="274"/>
    </location>
</feature>
<evidence type="ECO:0000256" key="4">
    <source>
        <dbReference type="ARBA" id="ARBA00022801"/>
    </source>
</evidence>
<evidence type="ECO:0000256" key="6">
    <source>
        <dbReference type="ARBA" id="ARBA00023049"/>
    </source>
</evidence>
<evidence type="ECO:0000256" key="7">
    <source>
        <dbReference type="SAM" id="SignalP"/>
    </source>
</evidence>
<dbReference type="AlphaFoldDB" id="A0A931J2I7"/>
<evidence type="ECO:0000259" key="8">
    <source>
        <dbReference type="Pfam" id="PF01435"/>
    </source>
</evidence>
<sequence length="528" mass="57132">MRSVPMPSGLRPLALALCLLSLNGHAEAPRSNPIQLPTLGDSVSEQVGLGEERRYGDWIMSQARSDPSVLDDPLLQDYVERLWQPLIQSARQQGHISDELWERFAWETLLVRERVINASAWPGGYFVFNLGLIAMTGQRDELASVMAHELSHVTQRHIARGIAGEGKNTAITILGTLLGVLAAAKTGSTDVGLGVMSAAQTEAQRQRLSFSRDMEREADRVGHAVLSGAGYVPQGMVRMFERLDQATRLMDSGAFPYLRTHPLNSERVGEARQRVSMEASTAQPAGVAEHTLMAARARVLMDERAEALQQAAALDAGGREPGVLPQLAARYSAALAAYKLRQRARGDAAVQAARRSLAELPEAERAGAERLLVLLQAEGAALTEDGAAALALLQPWVAERDPVLLKLRAQAAAAAGAPAEQRAAALEALQTHLALQPRDAGAWARAARLWELQGQALRALRAHAEAHAARGDTVGAIDRLRAALRQSRGPGADPIEVSVIDARLRALLYERRQFLREVYPRGVPPEAE</sequence>
<evidence type="ECO:0000256" key="5">
    <source>
        <dbReference type="ARBA" id="ARBA00022833"/>
    </source>
</evidence>
<dbReference type="GO" id="GO:0016020">
    <property type="term" value="C:membrane"/>
    <property type="evidence" value="ECO:0007669"/>
    <property type="project" value="TreeGrafter"/>
</dbReference>